<dbReference type="AlphaFoldDB" id="A0A5B0N8E6"/>
<name>A0A5B0N8E6_PUCGR</name>
<dbReference type="EMBL" id="VSWC01000109">
    <property type="protein sequence ID" value="KAA1085006.1"/>
    <property type="molecule type" value="Genomic_DNA"/>
</dbReference>
<protein>
    <submittedName>
        <fullName evidence="2">Uncharacterized protein</fullName>
    </submittedName>
</protein>
<keyword evidence="3" id="KW-1185">Reference proteome</keyword>
<dbReference type="Proteomes" id="UP000324748">
    <property type="component" value="Unassembled WGS sequence"/>
</dbReference>
<dbReference type="OrthoDB" id="10375894at2759"/>
<sequence>MKAENYGRSKLDLTGCREEDEPSGGAVPRLARRVAGRGRSGLYILLDVSSQPATTPRAHDPWDSSRADHLHLQPRDKTSTNIIWLASSTLFPPPQKPRSTLKANLTNQATVRTVSTRAVFQAINQFIVFSRNRQSQIIYRTKTLQLAPRADSCTPSDHSNRLVSTLGPWITSQTTSSIESSIHHHPSTDSPS</sequence>
<accession>A0A5B0N8E6</accession>
<evidence type="ECO:0000313" key="3">
    <source>
        <dbReference type="Proteomes" id="UP000324748"/>
    </source>
</evidence>
<comment type="caution">
    <text evidence="2">The sequence shown here is derived from an EMBL/GenBank/DDBJ whole genome shotgun (WGS) entry which is preliminary data.</text>
</comment>
<organism evidence="2 3">
    <name type="scientific">Puccinia graminis f. sp. tritici</name>
    <dbReference type="NCBI Taxonomy" id="56615"/>
    <lineage>
        <taxon>Eukaryota</taxon>
        <taxon>Fungi</taxon>
        <taxon>Dikarya</taxon>
        <taxon>Basidiomycota</taxon>
        <taxon>Pucciniomycotina</taxon>
        <taxon>Pucciniomycetes</taxon>
        <taxon>Pucciniales</taxon>
        <taxon>Pucciniaceae</taxon>
        <taxon>Puccinia</taxon>
    </lineage>
</organism>
<reference evidence="2 3" key="1">
    <citation type="submission" date="2019-05" db="EMBL/GenBank/DDBJ databases">
        <title>Emergence of the Ug99 lineage of the wheat stem rust pathogen through somatic hybridization.</title>
        <authorList>
            <person name="Li F."/>
            <person name="Upadhyaya N.M."/>
            <person name="Sperschneider J."/>
            <person name="Matny O."/>
            <person name="Nguyen-Phuc H."/>
            <person name="Mago R."/>
            <person name="Raley C."/>
            <person name="Miller M.E."/>
            <person name="Silverstein K.A.T."/>
            <person name="Henningsen E."/>
            <person name="Hirsch C.D."/>
            <person name="Visser B."/>
            <person name="Pretorius Z.A."/>
            <person name="Steffenson B.J."/>
            <person name="Schwessinger B."/>
            <person name="Dodds P.N."/>
            <person name="Figueroa M."/>
        </authorList>
    </citation>
    <scope>NUCLEOTIDE SEQUENCE [LARGE SCALE GENOMIC DNA]</scope>
    <source>
        <strain evidence="2">21-0</strain>
    </source>
</reference>
<evidence type="ECO:0000313" key="2">
    <source>
        <dbReference type="EMBL" id="KAA1085006.1"/>
    </source>
</evidence>
<feature type="region of interest" description="Disordered" evidence="1">
    <location>
        <begin position="1"/>
        <end position="25"/>
    </location>
</feature>
<proteinExistence type="predicted"/>
<gene>
    <name evidence="2" type="ORF">PGT21_000611</name>
</gene>
<evidence type="ECO:0000256" key="1">
    <source>
        <dbReference type="SAM" id="MobiDB-lite"/>
    </source>
</evidence>
<feature type="compositionally biased region" description="Basic and acidic residues" evidence="1">
    <location>
        <begin position="1"/>
        <end position="17"/>
    </location>
</feature>